<dbReference type="EMBL" id="JACBAF010002183">
    <property type="protein sequence ID" value="KAF7164723.1"/>
    <property type="molecule type" value="Genomic_DNA"/>
</dbReference>
<feature type="transmembrane region" description="Helical" evidence="6">
    <location>
        <begin position="142"/>
        <end position="161"/>
    </location>
</feature>
<dbReference type="Proteomes" id="UP000662466">
    <property type="component" value="Unassembled WGS sequence"/>
</dbReference>
<comment type="caution">
    <text evidence="7">The sequence shown here is derived from an EMBL/GenBank/DDBJ whole genome shotgun (WGS) entry which is preliminary data.</text>
</comment>
<dbReference type="GO" id="GO:0016020">
    <property type="term" value="C:membrane"/>
    <property type="evidence" value="ECO:0007669"/>
    <property type="project" value="UniProtKB-SubCell"/>
</dbReference>
<evidence type="ECO:0000256" key="2">
    <source>
        <dbReference type="ARBA" id="ARBA00006757"/>
    </source>
</evidence>
<feature type="transmembrane region" description="Helical" evidence="6">
    <location>
        <begin position="111"/>
        <end position="130"/>
    </location>
</feature>
<evidence type="ECO:0000256" key="5">
    <source>
        <dbReference type="ARBA" id="ARBA00023136"/>
    </source>
</evidence>
<comment type="subcellular location">
    <subcellularLocation>
        <location evidence="1">Membrane</location>
        <topology evidence="1">Multi-pass membrane protein</topology>
    </subcellularLocation>
</comment>
<dbReference type="InterPro" id="IPR039020">
    <property type="entry name" value="PaxB-like"/>
</dbReference>
<dbReference type="Pfam" id="PF25129">
    <property type="entry name" value="Pyr4-TMTC"/>
    <property type="match status" value="1"/>
</dbReference>
<organism evidence="7 8">
    <name type="scientific">Aspergillus hiratsukae</name>
    <dbReference type="NCBI Taxonomy" id="1194566"/>
    <lineage>
        <taxon>Eukaryota</taxon>
        <taxon>Fungi</taxon>
        <taxon>Dikarya</taxon>
        <taxon>Ascomycota</taxon>
        <taxon>Pezizomycotina</taxon>
        <taxon>Eurotiomycetes</taxon>
        <taxon>Eurotiomycetidae</taxon>
        <taxon>Eurotiales</taxon>
        <taxon>Aspergillaceae</taxon>
        <taxon>Aspergillus</taxon>
        <taxon>Aspergillus subgen. Fumigati</taxon>
    </lineage>
</organism>
<evidence type="ECO:0000313" key="8">
    <source>
        <dbReference type="Proteomes" id="UP000662466"/>
    </source>
</evidence>
<evidence type="ECO:0000256" key="4">
    <source>
        <dbReference type="ARBA" id="ARBA00022989"/>
    </source>
</evidence>
<keyword evidence="4 6" id="KW-1133">Transmembrane helix</keyword>
<evidence type="ECO:0000256" key="1">
    <source>
        <dbReference type="ARBA" id="ARBA00004141"/>
    </source>
</evidence>
<comment type="similarity">
    <text evidence="2">Belongs to the paxB family.</text>
</comment>
<dbReference type="GO" id="GO:0016829">
    <property type="term" value="F:lyase activity"/>
    <property type="evidence" value="ECO:0007669"/>
    <property type="project" value="InterPro"/>
</dbReference>
<proteinExistence type="inferred from homology"/>
<gene>
    <name evidence="7" type="ORF">CNMCM6106_001135</name>
</gene>
<name>A0A8H6Q1S1_9EURO</name>
<feature type="transmembrane region" description="Helical" evidence="6">
    <location>
        <begin position="205"/>
        <end position="227"/>
    </location>
</feature>
<dbReference type="PANTHER" id="PTHR42038:SF3">
    <property type="entry name" value="INTEGRAL MEMBRANE PROTEIN (AFU_ORTHOLOGUE AFUA_5G14600)"/>
    <property type="match status" value="1"/>
</dbReference>
<evidence type="ECO:0008006" key="9">
    <source>
        <dbReference type="Google" id="ProtNLM"/>
    </source>
</evidence>
<protein>
    <recommendedName>
        <fullName evidence="9">Integral membrane protein</fullName>
    </recommendedName>
</protein>
<feature type="transmembrane region" description="Helical" evidence="6">
    <location>
        <begin position="173"/>
        <end position="193"/>
    </location>
</feature>
<evidence type="ECO:0000256" key="3">
    <source>
        <dbReference type="ARBA" id="ARBA00022692"/>
    </source>
</evidence>
<accession>A0A8H6Q1S1</accession>
<sequence>MDAFDFGTAPAEFQKVRWIVETSFIISGIGWTLNYFFTIRKAYQDRISGVSLIALSNNLAWEVAFVLVNPPRNPFTRVNFPLWLSVNVFVLYATVKFERESGAHSPFMRRHLPFIIVISNLGLLSGHLAFSSHVGPLAALYWGGMVCQVTLSAGALGLLLQRGHTRGMSYKMWVSRFVASGFAVPGLFVRAAYWPAKWGWVDNVFMYWLAGAFYCLDITYGVCFWYFRRLERRSTRVKQG</sequence>
<feature type="transmembrane region" description="Helical" evidence="6">
    <location>
        <begin position="18"/>
        <end position="37"/>
    </location>
</feature>
<keyword evidence="5 6" id="KW-0472">Membrane</keyword>
<dbReference type="AlphaFoldDB" id="A0A8H6Q1S1"/>
<evidence type="ECO:0000313" key="7">
    <source>
        <dbReference type="EMBL" id="KAF7164723.1"/>
    </source>
</evidence>
<evidence type="ECO:0000256" key="6">
    <source>
        <dbReference type="SAM" id="Phobius"/>
    </source>
</evidence>
<keyword evidence="3 6" id="KW-0812">Transmembrane</keyword>
<reference evidence="7" key="1">
    <citation type="submission" date="2020-06" db="EMBL/GenBank/DDBJ databases">
        <title>Draft genome sequences of strains closely related to Aspergillus parafelis and Aspergillus hiratsukae.</title>
        <authorList>
            <person name="Dos Santos R.A.C."/>
            <person name="Rivero-Menendez O."/>
            <person name="Steenwyk J.L."/>
            <person name="Mead M.E."/>
            <person name="Goldman G.H."/>
            <person name="Alastruey-Izquierdo A."/>
            <person name="Rokas A."/>
        </authorList>
    </citation>
    <scope>NUCLEOTIDE SEQUENCE</scope>
    <source>
        <strain evidence="7">CNM-CM6106</strain>
    </source>
</reference>
<dbReference type="PANTHER" id="PTHR42038">
    <property type="match status" value="1"/>
</dbReference>